<dbReference type="SUPFAM" id="SSF52540">
    <property type="entry name" value="P-loop containing nucleoside triphosphate hydrolases"/>
    <property type="match status" value="3"/>
</dbReference>
<name>A0A140NHP1_PROSM</name>
<evidence type="ECO:0000259" key="2">
    <source>
        <dbReference type="Pfam" id="PF13476"/>
    </source>
</evidence>
<sequence>MKILSLRLKNINSLKGEWKIDFTQEPFASQGLFAITGPTGAGKTTLLDAICLALYHQTPRLNTLSVKQNELMTRHTGECLAEVEFEVKGIAYRAFWSQRRASNKPEGKLQPPKAELATVSDGKIIAEKVSDIREQIVQITGLDFGRFTKSILLSQGDFAAFLNASEKERADLLEEITGTEIYSQISSYIYRQHKQVKNDLEILKARAQSIHLLTESEHQALIEQQTVLADQERQLNQKRTRNQQALYWQQRQQLLTARLHQLELDQQQAEKAYQDAEPQFKKLSDNLPAENLRPLWQDVERQQQALNELLEKQQSLSQQCENNTQQLAPLQAQLAQVQHEHSQHQNYVQQQTVLIDTHVRPLDNAILHLHQQIKEISEQKEQYHTEYQSKHSLITRTQHQAHLDREELQQIEHYLQQHPQDAAITQQIGLWRQQGQFIDELSQKVQALEQKQQLLQQEQSALVSEQQQQIEQNAQTQHQLEQDTAAYQLVESRYLEWQEKQDIEQLNQSIEQLHTRSQHAQLLPLLLSQWQEQQNQLKIKQHQQEELTQSISQAEKQLQLTETQITHLQPHLTDLNARLRLEQKIVSLEKERQQLIAGEPCPLCGSTEHPAIEQYQSVEPTQTEQRLIALTKQLEELKQTQVTQQSLLQREMQRQAENQQAQQQLIAQERQLRTQWMTACQKALAPELTTTHAAVEQLLTDIQKQLSEKQQSLQAFTALEREYQQLKHRLHEQQSLNKQQQSSLALLTERIKHQHQLIDETQKEHVVHQQRHNQQQQQLHEALAEFRLPESESFEQWFTLLEQRGQLYAAKKQSAQDISQKIAVAEATLQVELAQQTHLSKRLENTQQQLQQLQQQVEQKQAARQLLLDGQSISQFMGQLQDQQNKLAHQQQQLNEQVTHHEKHLASLKGSLNEVITTIEKTRYQLTTAQQRFEHALSTSPFATQQAFLAALLAPDEKLQLEQLQQRLLQSRLQAQTRYKEGERARQEHLAQKPDDHIEASLEEWQQAIIQLDEEIKNLNKQQGQIFSQLEADKQQRHQQRGLLQEIEQSQSHYEDWGYLCELIGSAEGDKFRRYAQGLTFDCLISLANLRLDKLHGRYLLKRNHNADLELQVIDGWQADTIRDIKTLSGGESFLVSLALALALSDMVSNKTQLESLFLDEGFGTLDPETLDIALDALESLNASGKTIGVISHVEAMKERISVQIPVKKTNGFGFSELPSRYRIR</sequence>
<dbReference type="Gene3D" id="3.40.50.300">
    <property type="entry name" value="P-loop containing nucleotide triphosphate hydrolases"/>
    <property type="match status" value="2"/>
</dbReference>
<dbReference type="InterPro" id="IPR027417">
    <property type="entry name" value="P-loop_NTPase"/>
</dbReference>
<dbReference type="RefSeq" id="WP_014656787.1">
    <property type="nucleotide sequence ID" value="NC_017731.1"/>
</dbReference>
<dbReference type="GO" id="GO:0016887">
    <property type="term" value="F:ATP hydrolysis activity"/>
    <property type="evidence" value="ECO:0007669"/>
    <property type="project" value="InterPro"/>
</dbReference>
<feature type="domain" description="Rad50/SbcC-type AAA" evidence="2">
    <location>
        <begin position="5"/>
        <end position="213"/>
    </location>
</feature>
<feature type="coiled-coil region" evidence="1">
    <location>
        <begin position="299"/>
        <end position="326"/>
    </location>
</feature>
<organism evidence="3 4">
    <name type="scientific">Providencia stuartii (strain MRSN 2154)</name>
    <dbReference type="NCBI Taxonomy" id="1157951"/>
    <lineage>
        <taxon>Bacteria</taxon>
        <taxon>Pseudomonadati</taxon>
        <taxon>Pseudomonadota</taxon>
        <taxon>Gammaproteobacteria</taxon>
        <taxon>Enterobacterales</taxon>
        <taxon>Morganellaceae</taxon>
        <taxon>Providencia</taxon>
    </lineage>
</organism>
<evidence type="ECO:0000313" key="3">
    <source>
        <dbReference type="EMBL" id="AFH93264.1"/>
    </source>
</evidence>
<feature type="coiled-coil region" evidence="1">
    <location>
        <begin position="438"/>
        <end position="483"/>
    </location>
</feature>
<dbReference type="KEGG" id="psi:S70_06965"/>
<feature type="coiled-coil region" evidence="1">
    <location>
        <begin position="836"/>
        <end position="900"/>
    </location>
</feature>
<dbReference type="InterPro" id="IPR038729">
    <property type="entry name" value="Rad50/SbcC_AAA"/>
</dbReference>
<keyword evidence="1" id="KW-0175">Coiled coil</keyword>
<dbReference type="AlphaFoldDB" id="A0A140NHP1"/>
<dbReference type="PANTHER" id="PTHR32114:SF2">
    <property type="entry name" value="ABC TRANSPORTER ABCH.3"/>
    <property type="match status" value="1"/>
</dbReference>
<protein>
    <submittedName>
        <fullName evidence="3">Nuclease sbccd subunit c</fullName>
    </submittedName>
</protein>
<feature type="coiled-coil region" evidence="1">
    <location>
        <begin position="537"/>
        <end position="598"/>
    </location>
</feature>
<accession>A0A140NHP1</accession>
<dbReference type="GO" id="GO:0006302">
    <property type="term" value="P:double-strand break repair"/>
    <property type="evidence" value="ECO:0007669"/>
    <property type="project" value="InterPro"/>
</dbReference>
<proteinExistence type="predicted"/>
<feature type="coiled-coil region" evidence="1">
    <location>
        <begin position="709"/>
        <end position="778"/>
    </location>
</feature>
<reference evidence="4" key="2">
    <citation type="submission" date="2012-04" db="EMBL/GenBank/DDBJ databases">
        <title>Complete genome sequence of Providencia stuartii clinical isolate MRSN 2154.</title>
        <authorList>
            <person name="Clifford R.J."/>
            <person name="Hang J."/>
            <person name="Riley M.C."/>
            <person name="Onmus-Leone F."/>
            <person name="Kuschner R.A."/>
            <person name="Lesho E.P."/>
            <person name="Waterman P.E."/>
        </authorList>
    </citation>
    <scope>NUCLEOTIDE SEQUENCE [LARGE SCALE GENOMIC DNA]</scope>
    <source>
        <strain evidence="4">MRSN 2154</strain>
    </source>
</reference>
<reference evidence="3 4" key="1">
    <citation type="journal article" date="2012" name="J. Bacteriol.">
        <title>Complete Genome Sequence of Providencia stuartii Clinical Isolate MRSN 2154.</title>
        <authorList>
            <person name="Clifford R.J."/>
            <person name="Hang J."/>
            <person name="Riley M.C."/>
            <person name="Onmus-Leone F."/>
            <person name="Kuschner R.A."/>
            <person name="Lesho E.P."/>
            <person name="Waterman P.E."/>
        </authorList>
    </citation>
    <scope>NUCLEOTIDE SEQUENCE [LARGE SCALE GENOMIC DNA]</scope>
    <source>
        <strain evidence="3 4">MRSN 2154</strain>
    </source>
</reference>
<evidence type="ECO:0000256" key="1">
    <source>
        <dbReference type="SAM" id="Coils"/>
    </source>
</evidence>
<dbReference type="Pfam" id="PF13558">
    <property type="entry name" value="SbcC_Walker_B"/>
    <property type="match status" value="1"/>
</dbReference>
<dbReference type="PATRIC" id="fig|1157951.4.peg.1384"/>
<evidence type="ECO:0000313" key="4">
    <source>
        <dbReference type="Proteomes" id="UP000005012"/>
    </source>
</evidence>
<dbReference type="GeneID" id="93517940"/>
<dbReference type="PANTHER" id="PTHR32114">
    <property type="entry name" value="ABC TRANSPORTER ABCH.3"/>
    <property type="match status" value="1"/>
</dbReference>
<dbReference type="Proteomes" id="UP000005012">
    <property type="component" value="Chromosome"/>
</dbReference>
<gene>
    <name evidence="3" type="ordered locus">S70_06965</name>
</gene>
<dbReference type="Pfam" id="PF13476">
    <property type="entry name" value="AAA_23"/>
    <property type="match status" value="1"/>
</dbReference>
<dbReference type="EMBL" id="CP003488">
    <property type="protein sequence ID" value="AFH93264.1"/>
    <property type="molecule type" value="Genomic_DNA"/>
</dbReference>
<dbReference type="OrthoDB" id="9795626at2"/>
<dbReference type="HOGENOM" id="CLU_004785_1_0_6"/>